<dbReference type="FunFam" id="3.30.70.360:FF:000001">
    <property type="entry name" value="N-acetyldiaminopimelate deacetylase"/>
    <property type="match status" value="1"/>
</dbReference>
<evidence type="ECO:0000256" key="1">
    <source>
        <dbReference type="ARBA" id="ARBA00022801"/>
    </source>
</evidence>
<name>A0A544QXX2_9FIRM</name>
<keyword evidence="2" id="KW-0479">Metal-binding</keyword>
<dbReference type="NCBIfam" id="TIGR01891">
    <property type="entry name" value="amidohydrolases"/>
    <property type="match status" value="1"/>
</dbReference>
<dbReference type="GO" id="GO:0046872">
    <property type="term" value="F:metal ion binding"/>
    <property type="evidence" value="ECO:0007669"/>
    <property type="project" value="UniProtKB-KW"/>
</dbReference>
<dbReference type="InterPro" id="IPR017439">
    <property type="entry name" value="Amidohydrolase"/>
</dbReference>
<dbReference type="Proteomes" id="UP000317863">
    <property type="component" value="Unassembled WGS sequence"/>
</dbReference>
<dbReference type="GO" id="GO:0019877">
    <property type="term" value="P:diaminopimelate biosynthetic process"/>
    <property type="evidence" value="ECO:0007669"/>
    <property type="project" value="TreeGrafter"/>
</dbReference>
<keyword evidence="2" id="KW-0464">Manganese</keyword>
<dbReference type="AlphaFoldDB" id="A0A544QXX2"/>
<organism evidence="4 5">
    <name type="scientific">Peptacetobacter hominis</name>
    <dbReference type="NCBI Taxonomy" id="2743610"/>
    <lineage>
        <taxon>Bacteria</taxon>
        <taxon>Bacillati</taxon>
        <taxon>Bacillota</taxon>
        <taxon>Clostridia</taxon>
        <taxon>Peptostreptococcales</taxon>
        <taxon>Peptostreptococcaceae</taxon>
        <taxon>Peptacetobacter</taxon>
    </lineage>
</organism>
<sequence length="371" mass="41870">MSEHLYLDKKVTNHRKVLHEIAELGRKEVKTAAYIRKKLDEMGVEYDKWLETGTAGMIKGKNPKRTIAFRADIDGLMTENGVQHLCGHDGHTSILLGLIEYVNDHKENLNDNIVFIFQPAEEGPGGAEALVKEGILKHYGVDQIYGLHIYPEIPEGKVGIREGYFLSQIGDFEIDIYGKSAHGAYPQNGKDAVVIFSTLIQALQSVVSRNVGPLENGVLSIGKVDGGSRRNIVAEHVHMEGTIRCFKPEIYKLMKERLNTISKGVADAYDCEIKVTIRDDYHPVNNDKKLYQEFMEAAGDRAVILDPLMISEDFSYYQEEVPGIFFMLGSRNEEKGYTNGLHNLKFNFDEKIFMNALDMYISLLEYKGSIK</sequence>
<keyword evidence="5" id="KW-1185">Reference proteome</keyword>
<feature type="binding site" evidence="2">
    <location>
        <position position="122"/>
    </location>
    <ligand>
        <name>Mn(2+)</name>
        <dbReference type="ChEBI" id="CHEBI:29035"/>
        <label>2</label>
    </ligand>
</feature>
<accession>A0A544QXX2</accession>
<proteinExistence type="predicted"/>
<gene>
    <name evidence="4" type="ORF">EXD82_01840</name>
</gene>
<protein>
    <submittedName>
        <fullName evidence="4">Amidohydrolase</fullName>
    </submittedName>
</protein>
<evidence type="ECO:0000259" key="3">
    <source>
        <dbReference type="Pfam" id="PF07687"/>
    </source>
</evidence>
<comment type="caution">
    <text evidence="4">The sequence shown here is derived from an EMBL/GenBank/DDBJ whole genome shotgun (WGS) entry which is preliminary data.</text>
</comment>
<dbReference type="Pfam" id="PF07687">
    <property type="entry name" value="M20_dimer"/>
    <property type="match status" value="1"/>
</dbReference>
<dbReference type="PANTHER" id="PTHR11014">
    <property type="entry name" value="PEPTIDASE M20 FAMILY MEMBER"/>
    <property type="match status" value="1"/>
</dbReference>
<comment type="cofactor">
    <cofactor evidence="2">
        <name>Mn(2+)</name>
        <dbReference type="ChEBI" id="CHEBI:29035"/>
    </cofactor>
    <text evidence="2">The Mn(2+) ion enhances activity.</text>
</comment>
<feature type="domain" description="Peptidase M20 dimerisation" evidence="3">
    <location>
        <begin position="169"/>
        <end position="248"/>
    </location>
</feature>
<dbReference type="InterPro" id="IPR011650">
    <property type="entry name" value="Peptidase_M20_dimer"/>
</dbReference>
<dbReference type="Pfam" id="PF01546">
    <property type="entry name" value="Peptidase_M20"/>
    <property type="match status" value="1"/>
</dbReference>
<dbReference type="RefSeq" id="WP_142535218.1">
    <property type="nucleotide sequence ID" value="NZ_SGJB01000002.1"/>
</dbReference>
<dbReference type="EMBL" id="SGJB01000002">
    <property type="protein sequence ID" value="TQQ85514.1"/>
    <property type="molecule type" value="Genomic_DNA"/>
</dbReference>
<reference evidence="4 5" key="1">
    <citation type="submission" date="2019-02" db="EMBL/GenBank/DDBJ databases">
        <title>Peptostreptococcaceae bacterium ZHW00191 nov., a new bacterium isolated from the human gut.</title>
        <authorList>
            <person name="Zhou H.-W."/>
            <person name="Chen X.-J."/>
        </authorList>
    </citation>
    <scope>NUCLEOTIDE SEQUENCE [LARGE SCALE GENOMIC DNA]</scope>
    <source>
        <strain evidence="4 5">ZHW00191</strain>
    </source>
</reference>
<evidence type="ECO:0000313" key="4">
    <source>
        <dbReference type="EMBL" id="TQQ85514.1"/>
    </source>
</evidence>
<evidence type="ECO:0000256" key="2">
    <source>
        <dbReference type="PIRSR" id="PIRSR005962-1"/>
    </source>
</evidence>
<feature type="binding site" evidence="2">
    <location>
        <position position="342"/>
    </location>
    <ligand>
        <name>Mn(2+)</name>
        <dbReference type="ChEBI" id="CHEBI:29035"/>
        <label>2</label>
    </ligand>
</feature>
<dbReference type="OrthoDB" id="9776731at2"/>
<evidence type="ECO:0000313" key="5">
    <source>
        <dbReference type="Proteomes" id="UP000317863"/>
    </source>
</evidence>
<dbReference type="Gene3D" id="3.40.630.10">
    <property type="entry name" value="Zn peptidases"/>
    <property type="match status" value="1"/>
</dbReference>
<feature type="binding site" evidence="2">
    <location>
        <position position="86"/>
    </location>
    <ligand>
        <name>Mn(2+)</name>
        <dbReference type="ChEBI" id="CHEBI:29035"/>
        <label>2</label>
    </ligand>
</feature>
<dbReference type="PANTHER" id="PTHR11014:SF98">
    <property type="entry name" value="N-ACETYLDIAMINOPIMELATE DEACETYLASE"/>
    <property type="match status" value="1"/>
</dbReference>
<dbReference type="Gene3D" id="3.30.70.360">
    <property type="match status" value="1"/>
</dbReference>
<dbReference type="SUPFAM" id="SSF53187">
    <property type="entry name" value="Zn-dependent exopeptidases"/>
    <property type="match status" value="1"/>
</dbReference>
<keyword evidence="1 4" id="KW-0378">Hydrolase</keyword>
<dbReference type="PIRSF" id="PIRSF005962">
    <property type="entry name" value="Pept_M20D_amidohydro"/>
    <property type="match status" value="1"/>
</dbReference>
<dbReference type="InterPro" id="IPR002933">
    <property type="entry name" value="Peptidase_M20"/>
</dbReference>
<feature type="binding site" evidence="2">
    <location>
        <position position="88"/>
    </location>
    <ligand>
        <name>Mn(2+)</name>
        <dbReference type="ChEBI" id="CHEBI:29035"/>
        <label>2</label>
    </ligand>
</feature>
<dbReference type="GO" id="GO:0050118">
    <property type="term" value="F:N-acetyldiaminopimelate deacetylase activity"/>
    <property type="evidence" value="ECO:0007669"/>
    <property type="project" value="TreeGrafter"/>
</dbReference>
<dbReference type="SUPFAM" id="SSF55031">
    <property type="entry name" value="Bacterial exopeptidase dimerisation domain"/>
    <property type="match status" value="1"/>
</dbReference>
<dbReference type="InterPro" id="IPR036264">
    <property type="entry name" value="Bact_exopeptidase_dim_dom"/>
</dbReference>
<feature type="binding site" evidence="2">
    <location>
        <position position="148"/>
    </location>
    <ligand>
        <name>Mn(2+)</name>
        <dbReference type="ChEBI" id="CHEBI:29035"/>
        <label>2</label>
    </ligand>
</feature>